<dbReference type="EMBL" id="JAEACQ010000377">
    <property type="protein sequence ID" value="MBL7633248.1"/>
    <property type="molecule type" value="Genomic_DNA"/>
</dbReference>
<dbReference type="SUPFAM" id="SSF46894">
    <property type="entry name" value="C-terminal effector domain of the bipartite response regulators"/>
    <property type="match status" value="1"/>
</dbReference>
<dbReference type="PRINTS" id="PR00038">
    <property type="entry name" value="HTHLUXR"/>
</dbReference>
<keyword evidence="2" id="KW-0238">DNA-binding</keyword>
<keyword evidence="3" id="KW-0804">Transcription</keyword>
<evidence type="ECO:0000259" key="4">
    <source>
        <dbReference type="PROSITE" id="PS50043"/>
    </source>
</evidence>
<proteinExistence type="predicted"/>
<name>A0A937RUV2_9ACTN</name>
<dbReference type="GO" id="GO:0003677">
    <property type="term" value="F:DNA binding"/>
    <property type="evidence" value="ECO:0007669"/>
    <property type="project" value="UniProtKB-KW"/>
</dbReference>
<reference evidence="5" key="1">
    <citation type="submission" date="2020-12" db="EMBL/GenBank/DDBJ databases">
        <title>Genomic characterization of non-nitrogen-fixing Frankia strains.</title>
        <authorList>
            <person name="Carlos-Shanley C."/>
            <person name="Guerra T."/>
            <person name="Hahn D."/>
        </authorList>
    </citation>
    <scope>NUCLEOTIDE SEQUENCE</scope>
    <source>
        <strain evidence="5">CN6</strain>
    </source>
</reference>
<sequence>MLPEFPCDPGVDEFLAKTTSRLRERTGTDFALGGWVHPRTRVVTIRCADGVENEQIMGATAAPAQNIGGRAVARGRHVVVERGSLNVRAGTDGPSFGDCREDIHSVLAVPLRLDGRVLFVHYLPLRPDKSMASATTRTALAFIRNLEAFVARAAQAHRVDGLERWNMDAQALRQIDDELEQLAIEVTTPIARARIAVIKNLFENSILESLSRADSTYALTRRELDVLGLVAEGLSNAEAAERLFVSPETVKAYLRTIRSKLGVRNRTAAVHVARQSGLLR</sequence>
<dbReference type="InterPro" id="IPR016032">
    <property type="entry name" value="Sig_transdc_resp-reg_C-effctor"/>
</dbReference>
<dbReference type="PROSITE" id="PS50043">
    <property type="entry name" value="HTH_LUXR_2"/>
    <property type="match status" value="1"/>
</dbReference>
<organism evidence="5 6">
    <name type="scientific">Frankia nepalensis</name>
    <dbReference type="NCBI Taxonomy" id="1836974"/>
    <lineage>
        <taxon>Bacteria</taxon>
        <taxon>Bacillati</taxon>
        <taxon>Actinomycetota</taxon>
        <taxon>Actinomycetes</taxon>
        <taxon>Frankiales</taxon>
        <taxon>Frankiaceae</taxon>
        <taxon>Frankia</taxon>
    </lineage>
</organism>
<dbReference type="SUPFAM" id="SSF55781">
    <property type="entry name" value="GAF domain-like"/>
    <property type="match status" value="1"/>
</dbReference>
<evidence type="ECO:0000313" key="6">
    <source>
        <dbReference type="Proteomes" id="UP000604475"/>
    </source>
</evidence>
<keyword evidence="1" id="KW-0805">Transcription regulation</keyword>
<dbReference type="Pfam" id="PF01590">
    <property type="entry name" value="GAF"/>
    <property type="match status" value="1"/>
</dbReference>
<gene>
    <name evidence="5" type="ORF">I7412_40065</name>
</gene>
<dbReference type="RefSeq" id="WP_202999975.1">
    <property type="nucleotide sequence ID" value="NZ_JADWYU010000141.1"/>
</dbReference>
<dbReference type="AlphaFoldDB" id="A0A937RUV2"/>
<dbReference type="InterPro" id="IPR036388">
    <property type="entry name" value="WH-like_DNA-bd_sf"/>
</dbReference>
<dbReference type="InterPro" id="IPR029016">
    <property type="entry name" value="GAF-like_dom_sf"/>
</dbReference>
<evidence type="ECO:0000256" key="1">
    <source>
        <dbReference type="ARBA" id="ARBA00023015"/>
    </source>
</evidence>
<dbReference type="PANTHER" id="PTHR44688">
    <property type="entry name" value="DNA-BINDING TRANSCRIPTIONAL ACTIVATOR DEVR_DOSR"/>
    <property type="match status" value="1"/>
</dbReference>
<keyword evidence="6" id="KW-1185">Reference proteome</keyword>
<dbReference type="GO" id="GO:0006355">
    <property type="term" value="P:regulation of DNA-templated transcription"/>
    <property type="evidence" value="ECO:0007669"/>
    <property type="project" value="InterPro"/>
</dbReference>
<evidence type="ECO:0000313" key="5">
    <source>
        <dbReference type="EMBL" id="MBL7633248.1"/>
    </source>
</evidence>
<feature type="domain" description="HTH luxR-type" evidence="4">
    <location>
        <begin position="212"/>
        <end position="277"/>
    </location>
</feature>
<dbReference type="Pfam" id="PF00196">
    <property type="entry name" value="GerE"/>
    <property type="match status" value="1"/>
</dbReference>
<evidence type="ECO:0000256" key="2">
    <source>
        <dbReference type="ARBA" id="ARBA00023125"/>
    </source>
</evidence>
<dbReference type="CDD" id="cd06170">
    <property type="entry name" value="LuxR_C_like"/>
    <property type="match status" value="1"/>
</dbReference>
<dbReference type="InterPro" id="IPR000792">
    <property type="entry name" value="Tscrpt_reg_LuxR_C"/>
</dbReference>
<dbReference type="InterPro" id="IPR003018">
    <property type="entry name" value="GAF"/>
</dbReference>
<dbReference type="Gene3D" id="1.10.10.10">
    <property type="entry name" value="Winged helix-like DNA-binding domain superfamily/Winged helix DNA-binding domain"/>
    <property type="match status" value="1"/>
</dbReference>
<accession>A0A937RUV2</accession>
<dbReference type="PANTHER" id="PTHR44688:SF16">
    <property type="entry name" value="DNA-BINDING TRANSCRIPTIONAL ACTIVATOR DEVR_DOSR"/>
    <property type="match status" value="1"/>
</dbReference>
<dbReference type="Gene3D" id="3.30.450.40">
    <property type="match status" value="1"/>
</dbReference>
<protein>
    <submittedName>
        <fullName evidence="5">LuxR family transcriptional regulator</fullName>
    </submittedName>
</protein>
<evidence type="ECO:0000256" key="3">
    <source>
        <dbReference type="ARBA" id="ARBA00023163"/>
    </source>
</evidence>
<dbReference type="Proteomes" id="UP000604475">
    <property type="component" value="Unassembled WGS sequence"/>
</dbReference>
<dbReference type="SMART" id="SM00421">
    <property type="entry name" value="HTH_LUXR"/>
    <property type="match status" value="1"/>
</dbReference>
<comment type="caution">
    <text evidence="5">The sequence shown here is derived from an EMBL/GenBank/DDBJ whole genome shotgun (WGS) entry which is preliminary data.</text>
</comment>